<evidence type="ECO:0000313" key="1">
    <source>
        <dbReference type="EMBL" id="CDT00216.1"/>
    </source>
</evidence>
<comment type="caution">
    <text evidence="2">The sequence shown here is derived from an EMBL/GenBank/DDBJ whole genome shotgun (WGS) entry which is preliminary data.</text>
</comment>
<reference evidence="4" key="2">
    <citation type="submission" date="2014-06" db="EMBL/GenBank/DDBJ databases">
        <authorList>
            <person name="Le Roux Frederique"/>
        </authorList>
    </citation>
    <scope>NUCLEOTIDE SEQUENCE [LARGE SCALE GENOMIC DNA]</scope>
    <source>
        <strain evidence="4">J5-5</strain>
    </source>
</reference>
<name>A0A822N544_9VIBR</name>
<dbReference type="Proteomes" id="UP000049077">
    <property type="component" value="Unassembled WGS sequence"/>
</dbReference>
<protein>
    <submittedName>
        <fullName evidence="2">Uncharacterized protein</fullName>
    </submittedName>
</protein>
<accession>A0A822N544</accession>
<dbReference type="AlphaFoldDB" id="A0A822N544"/>
<reference evidence="2 3" key="1">
    <citation type="submission" date="2014-06" db="EMBL/GenBank/DDBJ databases">
        <authorList>
            <person name="Le Roux F."/>
        </authorList>
    </citation>
    <scope>NUCLEOTIDE SEQUENCE</scope>
    <source>
        <strain evidence="1 3">J5-4</strain>
        <strain evidence="2">J5-5</strain>
    </source>
</reference>
<dbReference type="EMBL" id="CCJV01000140">
    <property type="protein sequence ID" value="CDT65726.1"/>
    <property type="molecule type" value="Genomic_DNA"/>
</dbReference>
<dbReference type="Proteomes" id="UP000049495">
    <property type="component" value="Unassembled WGS sequence"/>
</dbReference>
<organism evidence="2 4">
    <name type="scientific">Vibrio crassostreae</name>
    <dbReference type="NCBI Taxonomy" id="246167"/>
    <lineage>
        <taxon>Bacteria</taxon>
        <taxon>Pseudomonadati</taxon>
        <taxon>Pseudomonadota</taxon>
        <taxon>Gammaproteobacteria</taxon>
        <taxon>Vibrionales</taxon>
        <taxon>Vibrionaceae</taxon>
        <taxon>Vibrio</taxon>
    </lineage>
</organism>
<dbReference type="EMBL" id="CCJX01000032">
    <property type="protein sequence ID" value="CDT00216.1"/>
    <property type="molecule type" value="Genomic_DNA"/>
</dbReference>
<evidence type="ECO:0000313" key="2">
    <source>
        <dbReference type="EMBL" id="CDT65726.1"/>
    </source>
</evidence>
<evidence type="ECO:0000313" key="4">
    <source>
        <dbReference type="Proteomes" id="UP000049495"/>
    </source>
</evidence>
<gene>
    <name evidence="1" type="ORF">VCR4J5_1270132</name>
    <name evidence="2" type="ORF">VCR5J5_760033</name>
</gene>
<sequence length="78" mass="8934">MGLHLGADEHHWASVLIGLSDLWGGFSNDWLLWYSRFMALLSSKKLEEATSKVLNDRSLSFNLTLYALHLKCTQVKIR</sequence>
<evidence type="ECO:0000313" key="3">
    <source>
        <dbReference type="Proteomes" id="UP000049077"/>
    </source>
</evidence>
<keyword evidence="3" id="KW-1185">Reference proteome</keyword>
<proteinExistence type="predicted"/>